<dbReference type="Pfam" id="PF00772">
    <property type="entry name" value="DnaB"/>
    <property type="match status" value="1"/>
</dbReference>
<dbReference type="AlphaFoldDB" id="A0A7Y2H0W9"/>
<keyword evidence="2" id="KW-0238">DNA-binding</keyword>
<dbReference type="Proteomes" id="UP000547674">
    <property type="component" value="Unassembled WGS sequence"/>
</dbReference>
<dbReference type="SUPFAM" id="SSF48024">
    <property type="entry name" value="N-terminal domain of DnaB helicase"/>
    <property type="match status" value="1"/>
</dbReference>
<keyword evidence="1" id="KW-0235">DNA replication</keyword>
<evidence type="ECO:0000259" key="3">
    <source>
        <dbReference type="Pfam" id="PF00772"/>
    </source>
</evidence>
<dbReference type="InterPro" id="IPR007693">
    <property type="entry name" value="DNA_helicase_DnaB-like_N"/>
</dbReference>
<evidence type="ECO:0000256" key="2">
    <source>
        <dbReference type="ARBA" id="ARBA00023125"/>
    </source>
</evidence>
<dbReference type="EMBL" id="JABDJR010000056">
    <property type="protein sequence ID" value="NNF05435.1"/>
    <property type="molecule type" value="Genomic_DNA"/>
</dbReference>
<gene>
    <name evidence="4" type="ORF">HKN21_01615</name>
</gene>
<reference evidence="4 5" key="1">
    <citation type="submission" date="2020-03" db="EMBL/GenBank/DDBJ databases">
        <title>Metabolic flexibility allows generalist bacteria to become dominant in a frequently disturbed ecosystem.</title>
        <authorList>
            <person name="Chen Y.-J."/>
            <person name="Leung P.M."/>
            <person name="Bay S.K."/>
            <person name="Hugenholtz P."/>
            <person name="Kessler A.J."/>
            <person name="Shelley G."/>
            <person name="Waite D.W."/>
            <person name="Cook P.L."/>
            <person name="Greening C."/>
        </authorList>
    </citation>
    <scope>NUCLEOTIDE SEQUENCE [LARGE SCALE GENOMIC DNA]</scope>
    <source>
        <strain evidence="4">SS_bin_28</strain>
    </source>
</reference>
<sequence>MIRAIGETELSTAELRELSEGRLPPQALEAERSVLGAILLDREAVGRCLE</sequence>
<accession>A0A7Y2H0W9</accession>
<evidence type="ECO:0000256" key="1">
    <source>
        <dbReference type="ARBA" id="ARBA00022705"/>
    </source>
</evidence>
<dbReference type="InterPro" id="IPR036185">
    <property type="entry name" value="DNA_heli_DnaB-like_N_sf"/>
</dbReference>
<dbReference type="GO" id="GO:0006260">
    <property type="term" value="P:DNA replication"/>
    <property type="evidence" value="ECO:0007669"/>
    <property type="project" value="UniProtKB-KW"/>
</dbReference>
<name>A0A7Y2H0W9_UNCEI</name>
<dbReference type="Gene3D" id="1.10.860.10">
    <property type="entry name" value="DNAb Helicase, Chain A"/>
    <property type="match status" value="1"/>
</dbReference>
<dbReference type="GO" id="GO:0005524">
    <property type="term" value="F:ATP binding"/>
    <property type="evidence" value="ECO:0007669"/>
    <property type="project" value="InterPro"/>
</dbReference>
<organism evidence="4 5">
    <name type="scientific">Eiseniibacteriota bacterium</name>
    <dbReference type="NCBI Taxonomy" id="2212470"/>
    <lineage>
        <taxon>Bacteria</taxon>
        <taxon>Candidatus Eiseniibacteriota</taxon>
    </lineage>
</organism>
<proteinExistence type="predicted"/>
<dbReference type="GO" id="GO:0003678">
    <property type="term" value="F:DNA helicase activity"/>
    <property type="evidence" value="ECO:0007669"/>
    <property type="project" value="InterPro"/>
</dbReference>
<feature type="non-terminal residue" evidence="4">
    <location>
        <position position="50"/>
    </location>
</feature>
<dbReference type="InterPro" id="IPR016136">
    <property type="entry name" value="DNA_helicase_N/primase_C"/>
</dbReference>
<evidence type="ECO:0000313" key="5">
    <source>
        <dbReference type="Proteomes" id="UP000547674"/>
    </source>
</evidence>
<protein>
    <recommendedName>
        <fullName evidence="3">DNA helicase DnaB-like N-terminal domain-containing protein</fullName>
    </recommendedName>
</protein>
<comment type="caution">
    <text evidence="4">The sequence shown here is derived from an EMBL/GenBank/DDBJ whole genome shotgun (WGS) entry which is preliminary data.</text>
</comment>
<feature type="domain" description="DNA helicase DnaB-like N-terminal" evidence="3">
    <location>
        <begin position="24"/>
        <end position="49"/>
    </location>
</feature>
<dbReference type="GO" id="GO:0003677">
    <property type="term" value="F:DNA binding"/>
    <property type="evidence" value="ECO:0007669"/>
    <property type="project" value="UniProtKB-KW"/>
</dbReference>
<evidence type="ECO:0000313" key="4">
    <source>
        <dbReference type="EMBL" id="NNF05435.1"/>
    </source>
</evidence>